<dbReference type="PROSITE" id="PS51123">
    <property type="entry name" value="OMPA_2"/>
    <property type="match status" value="1"/>
</dbReference>
<keyword evidence="5" id="KW-1185">Reference proteome</keyword>
<reference evidence="4 5" key="1">
    <citation type="submission" date="2014-04" db="EMBL/GenBank/DDBJ databases">
        <title>Draft genome sequence of Photobacterium halotolerans S2753: a solonamide, ngercheumicin and holomycin producer.</title>
        <authorList>
            <person name="Machado H.R."/>
            <person name="Gram L."/>
        </authorList>
    </citation>
    <scope>NUCLEOTIDE SEQUENCE [LARGE SCALE GENOMIC DNA]</scope>
    <source>
        <strain evidence="4 5">S2753</strain>
    </source>
</reference>
<evidence type="ECO:0000256" key="2">
    <source>
        <dbReference type="SAM" id="MobiDB-lite"/>
    </source>
</evidence>
<evidence type="ECO:0000256" key="1">
    <source>
        <dbReference type="PROSITE-ProRule" id="PRU00473"/>
    </source>
</evidence>
<sequence>MSNVLELSSNYHIFSAFFDKVESSSDDKTSADENESNSEDELSADKSKSKIGEKYELFHKLSDNTESVRLKNVRPLSFIPVVSESTGGKRELWATDANYRLCSLSVGSQKGESESESILNHTSPVHHLTQSRYKLIFPPIDMLMRLAQGNKTYENLCKEIKGISDKISSEAIEFAVTEIHPSQLAPAFKKDDQGNLTDEKEKYNAWRERIVNEKRNIKGFLVPSVATCVVVFSNKDYLHATVSLQKYDKKGSELLKGNLLSQVILPDTAGNVDDNTKPCAVFHLDPESFNDGYYSITVVFDKMLMANKKIPESISRANITFVGDQINDRYQYELREYIKVSDKNPLGKFAIVCGDMISLEESLIYQFPQYLGRMKKYLSGKYDLEGVSSPAIKSLMTLKSVAATTTQIAGGYASGTWSQMIQKEGELKTFNTVSKLVWQNINTELPEAMKATGELYYGLFAVADAKAQFDLYFNETDAMKRKIGLKSLFSEKFLDVAEFKKYLGNFSNDIRGKNWIALSGRLSETWSSGTAGWGSRGVGLVETTQTVYKIYDTSSKVIKSQKETARTKEQLDQIAFDYLKNIPVWRESLSTESSKIDEAILKATEILNQNIGGGHASLLTDERGSGIKVLFNFNSRDTNLSQNQGVIQVLTDALFSEPRLRIEIEGHACQLGMPEINLTISHKRAINARDLFPESLHNSITVKAFGDAVPIYRPNDDSEINRDNPRLKDNRRVEIRIYISSLDVVFNPSRSGSQTLERGRLATLASIKKEHDAEVDMILAIFDGLLQIASRMPIIAPAARGILIAKESAGVAKSALTVLDSLLFEHAINEYWSNFQKLYQLHFLSFINIDLIKEFNSVNVQIDRTHKNYEDMIQFLNEESTKMELLKRYHLRSVALNGLMYILAWVKGKHHTITNHLLEQYDVSGYLETYVMKDDWVLNTVGTTNLGLDWLNARDFTVDDLYHPYDKYNRLMPLPMTILGKVFENNASAKFNRVFPIQTKLFETGKESLFEEFANNFSIIERTIGKNDIGFCRILVAEPNSDDWKEYDYWRNPYSTNRISPFHKMKAQVILKLNYNEVISAKLGYDRVDGIFDVSGPKFESLIVPMKVDSFSSDPHERIKEYYNYKNEETLLGFEFVPFYQFGEAKIHGLKPLTSKSRIAKEIVNYPIGFLKKIYYDLVLDKQYKMPVDNFDWYVRTGGFREMEYALWMKTGAVSIKLPPFYSEVNHRMNELDDFDSELKYGVHGENSSTVTIPTSFGEKAMILREKDLLNESFTSASDTKSKNVVPIVDSIDKYYLGFRTAASGIRVFSSSGKYYKAIWSDETSREYKQSEENPQSFYILFLAKKTNRDLYEKARMDWQKVAMNLQLEIADNSILDSFVDTVDDSFAISIGVNAMPPSAATVDAAKVLNDKKTLGPMYRSCAYYQGDYAFNPTLEPTFRAYWEFTNKDKVKGKNSSELESFIRLALRDKEELDKKSTYAVYAMEVPISYTSPTGLKVKGLRPFGCVLKSDEVKLSVNVSQSDLSSSEVFKVFNKINIVLPGIKNMTWVKPWVKQPESYQTDGVDNTAAEQWRSLTNTQREDVVKDWIENQPTVVEAPMILERPAPQVNPVNHPISR</sequence>
<dbReference type="RefSeq" id="WP_036752202.1">
    <property type="nucleotide sequence ID" value="NZ_JAGSGC010000006.1"/>
</dbReference>
<gene>
    <name evidence="4" type="ORF">EA58_10955</name>
</gene>
<feature type="compositionally biased region" description="Acidic residues" evidence="2">
    <location>
        <begin position="32"/>
        <end position="42"/>
    </location>
</feature>
<organism evidence="4 5">
    <name type="scientific">Photobacterium galatheae</name>
    <dbReference type="NCBI Taxonomy" id="1654360"/>
    <lineage>
        <taxon>Bacteria</taxon>
        <taxon>Pseudomonadati</taxon>
        <taxon>Pseudomonadota</taxon>
        <taxon>Gammaproteobacteria</taxon>
        <taxon>Vibrionales</taxon>
        <taxon>Vibrionaceae</taxon>
        <taxon>Photobacterium</taxon>
    </lineage>
</organism>
<dbReference type="Gene3D" id="3.30.1330.60">
    <property type="entry name" value="OmpA-like domain"/>
    <property type="match status" value="1"/>
</dbReference>
<name>A0A066RM60_9GAMM</name>
<proteinExistence type="predicted"/>
<keyword evidence="1" id="KW-0472">Membrane</keyword>
<feature type="region of interest" description="Disordered" evidence="2">
    <location>
        <begin position="21"/>
        <end position="47"/>
    </location>
</feature>
<feature type="compositionally biased region" description="Basic and acidic residues" evidence="2">
    <location>
        <begin position="21"/>
        <end position="31"/>
    </location>
</feature>
<dbReference type="OrthoDB" id="5887427at2"/>
<dbReference type="GO" id="GO:0016020">
    <property type="term" value="C:membrane"/>
    <property type="evidence" value="ECO:0007669"/>
    <property type="project" value="UniProtKB-UniRule"/>
</dbReference>
<dbReference type="EMBL" id="JMIB01000021">
    <property type="protein sequence ID" value="KDM91535.1"/>
    <property type="molecule type" value="Genomic_DNA"/>
</dbReference>
<evidence type="ECO:0000259" key="3">
    <source>
        <dbReference type="PROSITE" id="PS51123"/>
    </source>
</evidence>
<protein>
    <recommendedName>
        <fullName evidence="3">OmpA-like domain-containing protein</fullName>
    </recommendedName>
</protein>
<dbReference type="CDD" id="cd07185">
    <property type="entry name" value="OmpA_C-like"/>
    <property type="match status" value="1"/>
</dbReference>
<accession>A0A066RM60</accession>
<evidence type="ECO:0000313" key="5">
    <source>
        <dbReference type="Proteomes" id="UP000027192"/>
    </source>
</evidence>
<dbReference type="STRING" id="1654360.EA58_10955"/>
<evidence type="ECO:0000313" key="4">
    <source>
        <dbReference type="EMBL" id="KDM91535.1"/>
    </source>
</evidence>
<feature type="domain" description="OmpA-like" evidence="3">
    <location>
        <begin position="618"/>
        <end position="741"/>
    </location>
</feature>
<comment type="caution">
    <text evidence="4">The sequence shown here is derived from an EMBL/GenBank/DDBJ whole genome shotgun (WGS) entry which is preliminary data.</text>
</comment>
<dbReference type="SUPFAM" id="SSF103088">
    <property type="entry name" value="OmpA-like"/>
    <property type="match status" value="1"/>
</dbReference>
<dbReference type="InterPro" id="IPR036737">
    <property type="entry name" value="OmpA-like_sf"/>
</dbReference>
<dbReference type="Proteomes" id="UP000027192">
    <property type="component" value="Unassembled WGS sequence"/>
</dbReference>
<dbReference type="InterPro" id="IPR006665">
    <property type="entry name" value="OmpA-like"/>
</dbReference>